<name>A0A9X3ECY5_9GAMM</name>
<gene>
    <name evidence="2" type="ORF">OUO13_08875</name>
</gene>
<dbReference type="EMBL" id="JAPNOA010000025">
    <property type="protein sequence ID" value="MCY0965297.1"/>
    <property type="molecule type" value="Genomic_DNA"/>
</dbReference>
<dbReference type="PANTHER" id="PTHR39569">
    <property type="entry name" value="INORGANIC TRIPHOSPHATASE"/>
    <property type="match status" value="1"/>
</dbReference>
<evidence type="ECO:0000313" key="2">
    <source>
        <dbReference type="EMBL" id="MCY0965297.1"/>
    </source>
</evidence>
<evidence type="ECO:0000259" key="1">
    <source>
        <dbReference type="PROSITE" id="PS51707"/>
    </source>
</evidence>
<dbReference type="SUPFAM" id="SSF55154">
    <property type="entry name" value="CYTH-like phosphatases"/>
    <property type="match status" value="1"/>
</dbReference>
<dbReference type="GO" id="GO:0050355">
    <property type="term" value="F:inorganic triphosphate phosphatase activity"/>
    <property type="evidence" value="ECO:0007669"/>
    <property type="project" value="InterPro"/>
</dbReference>
<dbReference type="PANTHER" id="PTHR39569:SF1">
    <property type="entry name" value="INORGANIC TRIPHOSPHATASE"/>
    <property type="match status" value="1"/>
</dbReference>
<sequence>MTYEIELKLRFDPAQADILAAAIGARAQAVRQSRLNNTYYDTPDGRLSAAGCALRIRQKGPNSWEQTLKTRGQSLGGLQQRREWNWPLQRNALDFGLLNSPEVQEHWPVSVDTSALVPLFSTGFQRHAWIWEMGSSKAEVVMDRGVVRAGDLTTPLCEVELELLEGDAEVLWWMASSLCSSVPLWLSDISKAERGFRLVGLGKRWQPSLSALLGPKAEQDMQKHGFGSPLALAESFRFMKRALEDSLWEQQFADAGLALEYILAFFTLATANPANVSSLPRVALMQPLLTLSCACAVAAASPGNEQARRNAEQQIHELRSQAALAQQLLALAEWMWQQAVAAAPATVIAVEQMLERMRPEIRRLGENAWLDGPQNLVFLALLAPWLDDSLHGPARDAREQFAAQLLQTGLRQAGMPLNDAQQHQQALMERHQRLVAAVENLLASDSFSDT</sequence>
<dbReference type="GO" id="GO:0046872">
    <property type="term" value="F:metal ion binding"/>
    <property type="evidence" value="ECO:0007669"/>
    <property type="project" value="TreeGrafter"/>
</dbReference>
<dbReference type="Gene3D" id="2.40.320.10">
    <property type="entry name" value="Hypothetical Protein Pfu-838710-001"/>
    <property type="match status" value="1"/>
</dbReference>
<keyword evidence="3" id="KW-1185">Reference proteome</keyword>
<dbReference type="InterPro" id="IPR033469">
    <property type="entry name" value="CYTH-like_dom_sf"/>
</dbReference>
<reference evidence="2" key="1">
    <citation type="submission" date="2022-11" db="EMBL/GenBank/DDBJ databases">
        <title>Parathalassolutuus dongxingensis gen. nov., sp. nov., a novel member of family Oceanospirillaceae isolated from a coastal shrimp pond in Guangxi, China.</title>
        <authorList>
            <person name="Chen H."/>
        </authorList>
    </citation>
    <scope>NUCLEOTIDE SEQUENCE</scope>
    <source>
        <strain evidence="2">G-43</strain>
    </source>
</reference>
<dbReference type="PROSITE" id="PS51707">
    <property type="entry name" value="CYTH"/>
    <property type="match status" value="1"/>
</dbReference>
<comment type="caution">
    <text evidence="2">The sequence shown here is derived from an EMBL/GenBank/DDBJ whole genome shotgun (WGS) entry which is preliminary data.</text>
</comment>
<proteinExistence type="predicted"/>
<protein>
    <submittedName>
        <fullName evidence="2">CYTH domain-containing protein</fullName>
    </submittedName>
</protein>
<feature type="domain" description="CYTH" evidence="1">
    <location>
        <begin position="2"/>
        <end position="202"/>
    </location>
</feature>
<dbReference type="Proteomes" id="UP001150830">
    <property type="component" value="Unassembled WGS sequence"/>
</dbReference>
<dbReference type="CDD" id="cd07756">
    <property type="entry name" value="CYTH-like_Pase_CHAD"/>
    <property type="match status" value="1"/>
</dbReference>
<organism evidence="2 3">
    <name type="scientific">Parathalassolituus penaei</name>
    <dbReference type="NCBI Taxonomy" id="2997323"/>
    <lineage>
        <taxon>Bacteria</taxon>
        <taxon>Pseudomonadati</taxon>
        <taxon>Pseudomonadota</taxon>
        <taxon>Gammaproteobacteria</taxon>
        <taxon>Oceanospirillales</taxon>
        <taxon>Oceanospirillaceae</taxon>
        <taxon>Parathalassolituus</taxon>
    </lineage>
</organism>
<dbReference type="AlphaFoldDB" id="A0A9X3ECY5"/>
<dbReference type="InterPro" id="IPR023577">
    <property type="entry name" value="CYTH_domain"/>
</dbReference>
<evidence type="ECO:0000313" key="3">
    <source>
        <dbReference type="Proteomes" id="UP001150830"/>
    </source>
</evidence>
<dbReference type="RefSeq" id="WP_283173509.1">
    <property type="nucleotide sequence ID" value="NZ_JAPNOA010000025.1"/>
</dbReference>
<dbReference type="Pfam" id="PF01928">
    <property type="entry name" value="CYTH"/>
    <property type="match status" value="1"/>
</dbReference>
<dbReference type="InterPro" id="IPR039013">
    <property type="entry name" value="YgiF"/>
</dbReference>
<dbReference type="SMART" id="SM01118">
    <property type="entry name" value="CYTH"/>
    <property type="match status" value="1"/>
</dbReference>
<accession>A0A9X3ECY5</accession>